<dbReference type="InterPro" id="IPR035906">
    <property type="entry name" value="MetI-like_sf"/>
</dbReference>
<feature type="compositionally biased region" description="Basic and acidic residues" evidence="8">
    <location>
        <begin position="1"/>
        <end position="12"/>
    </location>
</feature>
<dbReference type="InterPro" id="IPR051393">
    <property type="entry name" value="ABC_transporter_permease"/>
</dbReference>
<organism evidence="10 11">
    <name type="scientific">Planomonospora corallina</name>
    <dbReference type="NCBI Taxonomy" id="1806052"/>
    <lineage>
        <taxon>Bacteria</taxon>
        <taxon>Bacillati</taxon>
        <taxon>Actinomycetota</taxon>
        <taxon>Actinomycetes</taxon>
        <taxon>Streptosporangiales</taxon>
        <taxon>Streptosporangiaceae</taxon>
        <taxon>Planomonospora</taxon>
    </lineage>
</organism>
<dbReference type="CDD" id="cd06261">
    <property type="entry name" value="TM_PBP2"/>
    <property type="match status" value="1"/>
</dbReference>
<dbReference type="Proteomes" id="UP001595850">
    <property type="component" value="Unassembled WGS sequence"/>
</dbReference>
<evidence type="ECO:0000256" key="4">
    <source>
        <dbReference type="ARBA" id="ARBA00022692"/>
    </source>
</evidence>
<feature type="domain" description="ABC transmembrane type-1" evidence="9">
    <location>
        <begin position="95"/>
        <end position="302"/>
    </location>
</feature>
<feature type="transmembrane region" description="Helical" evidence="7">
    <location>
        <begin position="175"/>
        <end position="199"/>
    </location>
</feature>
<proteinExistence type="inferred from homology"/>
<protein>
    <submittedName>
        <fullName evidence="10">Carbohydrate ABC transporter permease</fullName>
    </submittedName>
</protein>
<dbReference type="InterPro" id="IPR000515">
    <property type="entry name" value="MetI-like"/>
</dbReference>
<dbReference type="Gene3D" id="1.10.3720.10">
    <property type="entry name" value="MetI-like"/>
    <property type="match status" value="1"/>
</dbReference>
<comment type="subcellular location">
    <subcellularLocation>
        <location evidence="1 7">Cell membrane</location>
        <topology evidence="1 7">Multi-pass membrane protein</topology>
    </subcellularLocation>
</comment>
<feature type="transmembrane region" description="Helical" evidence="7">
    <location>
        <begin position="98"/>
        <end position="121"/>
    </location>
</feature>
<keyword evidence="4 7" id="KW-0812">Transmembrane</keyword>
<comment type="similarity">
    <text evidence="7">Belongs to the binding-protein-dependent transport system permease family.</text>
</comment>
<feature type="transmembrane region" description="Helical" evidence="7">
    <location>
        <begin position="283"/>
        <end position="303"/>
    </location>
</feature>
<comment type="caution">
    <text evidence="10">The sequence shown here is derived from an EMBL/GenBank/DDBJ whole genome shotgun (WGS) entry which is preliminary data.</text>
</comment>
<keyword evidence="11" id="KW-1185">Reference proteome</keyword>
<evidence type="ECO:0000313" key="10">
    <source>
        <dbReference type="EMBL" id="MFC4059941.1"/>
    </source>
</evidence>
<keyword evidence="3" id="KW-1003">Cell membrane</keyword>
<name>A0ABV8I995_9ACTN</name>
<evidence type="ECO:0000259" key="9">
    <source>
        <dbReference type="PROSITE" id="PS50928"/>
    </source>
</evidence>
<evidence type="ECO:0000256" key="5">
    <source>
        <dbReference type="ARBA" id="ARBA00022989"/>
    </source>
</evidence>
<dbReference type="PANTHER" id="PTHR30193:SF41">
    <property type="entry name" value="DIACETYLCHITOBIOSE UPTAKE SYSTEM PERMEASE PROTEIN NGCF"/>
    <property type="match status" value="1"/>
</dbReference>
<dbReference type="PANTHER" id="PTHR30193">
    <property type="entry name" value="ABC TRANSPORTER PERMEASE PROTEIN"/>
    <property type="match status" value="1"/>
</dbReference>
<feature type="transmembrane region" description="Helical" evidence="7">
    <location>
        <begin position="133"/>
        <end position="155"/>
    </location>
</feature>
<evidence type="ECO:0000256" key="2">
    <source>
        <dbReference type="ARBA" id="ARBA00022448"/>
    </source>
</evidence>
<evidence type="ECO:0000256" key="8">
    <source>
        <dbReference type="SAM" id="MobiDB-lite"/>
    </source>
</evidence>
<evidence type="ECO:0000256" key="3">
    <source>
        <dbReference type="ARBA" id="ARBA00022475"/>
    </source>
</evidence>
<dbReference type="EMBL" id="JBHSBM010000017">
    <property type="protein sequence ID" value="MFC4059941.1"/>
    <property type="molecule type" value="Genomic_DNA"/>
</dbReference>
<evidence type="ECO:0000256" key="1">
    <source>
        <dbReference type="ARBA" id="ARBA00004651"/>
    </source>
</evidence>
<gene>
    <name evidence="10" type="ORF">ACFOWE_16670</name>
</gene>
<dbReference type="Pfam" id="PF00528">
    <property type="entry name" value="BPD_transp_1"/>
    <property type="match status" value="1"/>
</dbReference>
<evidence type="ECO:0000313" key="11">
    <source>
        <dbReference type="Proteomes" id="UP001595850"/>
    </source>
</evidence>
<dbReference type="RefSeq" id="WP_377288641.1">
    <property type="nucleotide sequence ID" value="NZ_JBHSBM010000017.1"/>
</dbReference>
<keyword evidence="6 7" id="KW-0472">Membrane</keyword>
<dbReference type="SUPFAM" id="SSF161098">
    <property type="entry name" value="MetI-like"/>
    <property type="match status" value="1"/>
</dbReference>
<feature type="region of interest" description="Disordered" evidence="8">
    <location>
        <begin position="1"/>
        <end position="25"/>
    </location>
</feature>
<feature type="transmembrane region" description="Helical" evidence="7">
    <location>
        <begin position="228"/>
        <end position="248"/>
    </location>
</feature>
<feature type="transmembrane region" description="Helical" evidence="7">
    <location>
        <begin position="31"/>
        <end position="55"/>
    </location>
</feature>
<keyword evidence="2 7" id="KW-0813">Transport</keyword>
<evidence type="ECO:0000256" key="6">
    <source>
        <dbReference type="ARBA" id="ARBA00023136"/>
    </source>
</evidence>
<reference evidence="11" key="1">
    <citation type="journal article" date="2019" name="Int. J. Syst. Evol. Microbiol.">
        <title>The Global Catalogue of Microorganisms (GCM) 10K type strain sequencing project: providing services to taxonomists for standard genome sequencing and annotation.</title>
        <authorList>
            <consortium name="The Broad Institute Genomics Platform"/>
            <consortium name="The Broad Institute Genome Sequencing Center for Infectious Disease"/>
            <person name="Wu L."/>
            <person name="Ma J."/>
        </authorList>
    </citation>
    <scope>NUCLEOTIDE SEQUENCE [LARGE SCALE GENOMIC DNA]</scope>
    <source>
        <strain evidence="11">TBRC 4489</strain>
    </source>
</reference>
<dbReference type="PROSITE" id="PS50928">
    <property type="entry name" value="ABC_TM1"/>
    <property type="match status" value="1"/>
</dbReference>
<accession>A0ABV8I995</accession>
<evidence type="ECO:0000256" key="7">
    <source>
        <dbReference type="RuleBase" id="RU363032"/>
    </source>
</evidence>
<keyword evidence="5 7" id="KW-1133">Transmembrane helix</keyword>
<sequence length="310" mass="33289">MTAQTAERETARARPAPARRRRGPGRARGRAALVLLAPFGLLFTWVFAAPIGYALHQSLFTVRRSGLGLEAPVRVFAGAGNYLRALTDEAVLAGVGRVLLFGAVQVPVMLGLALLLALLLDGASARFKRFFRLAFFLPYAIPGVVAAILWAYLYLPSFSPLHSLTGVDFLSSGSVLWSTANVVTWSWTGYNMIVIFTALQAVPRELYEAAAMDGAGALRIALRVKIPLVRPALVLTGVFSIIGTLQLFNEPTVMRAITRSVTSDYTPAMAAYQAAFGAGDYNYAAAIAVVLALTTCVLSYLFLTLGRSAR</sequence>